<dbReference type="Proteomes" id="UP001189429">
    <property type="component" value="Unassembled WGS sequence"/>
</dbReference>
<protein>
    <recommendedName>
        <fullName evidence="4">V-SNARE coiled-coil homology domain-containing protein</fullName>
    </recommendedName>
</protein>
<accession>A0ABN9Y2L7</accession>
<gene>
    <name evidence="2" type="ORF">PCOR1329_LOCUS81951</name>
</gene>
<feature type="coiled-coil region" evidence="1">
    <location>
        <begin position="145"/>
        <end position="179"/>
    </location>
</feature>
<organism evidence="2 3">
    <name type="scientific">Prorocentrum cordatum</name>
    <dbReference type="NCBI Taxonomy" id="2364126"/>
    <lineage>
        <taxon>Eukaryota</taxon>
        <taxon>Sar</taxon>
        <taxon>Alveolata</taxon>
        <taxon>Dinophyceae</taxon>
        <taxon>Prorocentrales</taxon>
        <taxon>Prorocentraceae</taxon>
        <taxon>Prorocentrum</taxon>
    </lineage>
</organism>
<dbReference type="SUPFAM" id="SSF58038">
    <property type="entry name" value="SNARE fusion complex"/>
    <property type="match status" value="1"/>
</dbReference>
<evidence type="ECO:0000313" key="2">
    <source>
        <dbReference type="EMBL" id="CAK0906708.1"/>
    </source>
</evidence>
<evidence type="ECO:0000313" key="3">
    <source>
        <dbReference type="Proteomes" id="UP001189429"/>
    </source>
</evidence>
<feature type="non-terminal residue" evidence="2">
    <location>
        <position position="1"/>
    </location>
</feature>
<sequence length="185" mass="19957">VDECRQLAVQASAALGALRDLPRSEQGGAAAGVLGLLRRADGALQSLELASRQEAPAARADLAADVAALRAGLREAAAELERARRELLLGAEAGGDTARLFLGRGDRRRAGAATDALRKGHSRLGRANAQALETEEVGVLTLQRLRGQREQILAMEDRTKDLKNNLTEVEISLQELEKACCWKWW</sequence>
<keyword evidence="3" id="KW-1185">Reference proteome</keyword>
<reference evidence="2" key="1">
    <citation type="submission" date="2023-10" db="EMBL/GenBank/DDBJ databases">
        <authorList>
            <person name="Chen Y."/>
            <person name="Shah S."/>
            <person name="Dougan E. K."/>
            <person name="Thang M."/>
            <person name="Chan C."/>
        </authorList>
    </citation>
    <scope>NUCLEOTIDE SEQUENCE [LARGE SCALE GENOMIC DNA]</scope>
</reference>
<keyword evidence="1" id="KW-0175">Coiled coil</keyword>
<evidence type="ECO:0000256" key="1">
    <source>
        <dbReference type="SAM" id="Coils"/>
    </source>
</evidence>
<dbReference type="Gene3D" id="1.20.5.110">
    <property type="match status" value="1"/>
</dbReference>
<name>A0ABN9Y2L7_9DINO</name>
<comment type="caution">
    <text evidence="2">The sequence shown here is derived from an EMBL/GenBank/DDBJ whole genome shotgun (WGS) entry which is preliminary data.</text>
</comment>
<dbReference type="EMBL" id="CAUYUJ010021737">
    <property type="protein sequence ID" value="CAK0906708.1"/>
    <property type="molecule type" value="Genomic_DNA"/>
</dbReference>
<proteinExistence type="predicted"/>
<evidence type="ECO:0008006" key="4">
    <source>
        <dbReference type="Google" id="ProtNLM"/>
    </source>
</evidence>
<dbReference type="Pfam" id="PF12352">
    <property type="entry name" value="V-SNARE_C"/>
    <property type="match status" value="1"/>
</dbReference>